<dbReference type="Proteomes" id="UP000295252">
    <property type="component" value="Chromosome IX"/>
</dbReference>
<keyword evidence="5" id="KW-0433">Leucine-rich repeat</keyword>
<protein>
    <submittedName>
        <fullName evidence="15">Uncharacterized protein</fullName>
    </submittedName>
</protein>
<keyword evidence="8" id="KW-0547">Nucleotide-binding</keyword>
<dbReference type="Gene3D" id="1.20.5.4130">
    <property type="match status" value="1"/>
</dbReference>
<feature type="domain" description="NB-ARC" evidence="12">
    <location>
        <begin position="123"/>
        <end position="289"/>
    </location>
</feature>
<evidence type="ECO:0000259" key="14">
    <source>
        <dbReference type="Pfam" id="PF23598"/>
    </source>
</evidence>
<evidence type="ECO:0000256" key="1">
    <source>
        <dbReference type="ARBA" id="ARBA00002074"/>
    </source>
</evidence>
<dbReference type="Gene3D" id="3.80.10.10">
    <property type="entry name" value="Ribonuclease Inhibitor"/>
    <property type="match status" value="1"/>
</dbReference>
<sequence>MDLLQQKLAELIQTYQTVQKDLEFLRFFLEMTEDQRNQNEELQAIWSRVVEVVYRAELEIDWTLVGRDWTLVAGDINLLKSEAQVIYDSISCGDEIKRPNETVTLVPSQVTATTYNQDLVGFQEEVEAITCRLTSRLTKLDVVSIVGMPGLGKTTLANAVYTSPSVMSHFHIRGWCTVSQEYSNHNLLVQILSSINSGNPNQYLEMNEGDLAIKLKQDLLKNRYLLVLDDLWGIEAWNFLEKLLPDDAKGSRILITSRLQNLSLADSKAHSLRYLSEEESWELMQKKLVGKEGHLAKLSGVGFQIAKSCGGLPLTIVLVAGILAATAEDRLEKVAESLTSSSVLEDKSCMKTLDLSYSHLSGDLKPCFLYFSAFQEDENIPVRRLLWLWISERFVQKTEGKSLEDAANDFLKDLVDRSLVMVSKHRTMGGAKACRIHDLVHEFCVKKAKEENFLHIVRRGKDLSCLTDLSKPVRRVCDQNASNSKILEIMPPFPELRGLLLFKNSGLMPKKKDLGSKVLEVLDLGNLVFDAHFPMEVVALVDLRYLALHIGGIESVPSAIGNLERLQTFLVRGNSRNTLLPETIWNIKTLRHLCTTSSSYGFTFPVENLDQLDTLTVATDRLDQLDALTLAIDPNSQSLQKILAKVPSIRRLKCFSEEVARNCDTNLAFDCLSQLESLSLHRFGGCRFEFPLSLKKLTLSSNRQPWSEISTIGNLPNLEALKLLHDSFVGEKWEMKEKEFPKLQVLKLFGLDFRSWTATPDATSDDHFPLLKNLVVQYCEELEELPDCLGECTTFEMIQVSWCRKSVVASVKQIQNDLVDKGIQVLKIVTECFDDEEEVVVEEDDDDDDDDDDEEESIPTDAESIPSQSTLIHVP</sequence>
<feature type="region of interest" description="Disordered" evidence="11">
    <location>
        <begin position="837"/>
        <end position="875"/>
    </location>
</feature>
<accession>A0A068U9A1</accession>
<keyword evidence="16" id="KW-1185">Reference proteome</keyword>
<keyword evidence="4" id="KW-0963">Cytoplasm</keyword>
<dbReference type="GO" id="GO:0005737">
    <property type="term" value="C:cytoplasm"/>
    <property type="evidence" value="ECO:0007669"/>
    <property type="project" value="UniProtKB-SubCell"/>
</dbReference>
<feature type="domain" description="Disease resistance R13L4/SHOC-2-like LRR" evidence="14">
    <location>
        <begin position="516"/>
        <end position="749"/>
    </location>
</feature>
<dbReference type="Gene3D" id="1.10.8.430">
    <property type="entry name" value="Helical domain of apoptotic protease-activating factors"/>
    <property type="match status" value="1"/>
</dbReference>
<dbReference type="SUPFAM" id="SSF52058">
    <property type="entry name" value="L domain-like"/>
    <property type="match status" value="1"/>
</dbReference>
<evidence type="ECO:0000256" key="8">
    <source>
        <dbReference type="ARBA" id="ARBA00022741"/>
    </source>
</evidence>
<keyword evidence="9" id="KW-0611">Plant defense</keyword>
<keyword evidence="10" id="KW-0067">ATP-binding</keyword>
<comment type="function">
    <text evidence="1">Confers resistance to late blight (Phytophthora infestans) races carrying the avirulence gene Avr1. Resistance proteins guard the plant against pathogens that contain an appropriate avirulence protein via an indirect interaction with this avirulence protein. That triggers a defense system including the hypersensitive response, which restricts the pathogen growth.</text>
</comment>
<dbReference type="InterPro" id="IPR042197">
    <property type="entry name" value="Apaf_helical"/>
</dbReference>
<dbReference type="InterPro" id="IPR055414">
    <property type="entry name" value="LRR_R13L4/SHOC2-like"/>
</dbReference>
<proteinExistence type="inferred from homology"/>
<dbReference type="Pfam" id="PF00931">
    <property type="entry name" value="NB-ARC"/>
    <property type="match status" value="1"/>
</dbReference>
<dbReference type="InParanoid" id="A0A068U9A1"/>
<dbReference type="Gene3D" id="1.10.10.10">
    <property type="entry name" value="Winged helix-like DNA-binding domain superfamily/Winged helix DNA-binding domain"/>
    <property type="match status" value="1"/>
</dbReference>
<dbReference type="PANTHER" id="PTHR23155:SF1152">
    <property type="entry name" value="AAA+ ATPASE DOMAIN-CONTAINING PROTEIN"/>
    <property type="match status" value="1"/>
</dbReference>
<dbReference type="EMBL" id="HG739097">
    <property type="protein sequence ID" value="CDP04754.1"/>
    <property type="molecule type" value="Genomic_DNA"/>
</dbReference>
<evidence type="ECO:0000256" key="7">
    <source>
        <dbReference type="ARBA" id="ARBA00022737"/>
    </source>
</evidence>
<evidence type="ECO:0000256" key="5">
    <source>
        <dbReference type="ARBA" id="ARBA00022614"/>
    </source>
</evidence>
<dbReference type="InterPro" id="IPR002182">
    <property type="entry name" value="NB-ARC"/>
</dbReference>
<comment type="similarity">
    <text evidence="3">Belongs to the disease resistance NB-LRR family.</text>
</comment>
<evidence type="ECO:0000256" key="9">
    <source>
        <dbReference type="ARBA" id="ARBA00022821"/>
    </source>
</evidence>
<evidence type="ECO:0000256" key="10">
    <source>
        <dbReference type="ARBA" id="ARBA00022840"/>
    </source>
</evidence>
<feature type="domain" description="Disease resistance protein winged helix" evidence="13">
    <location>
        <begin position="374"/>
        <end position="443"/>
    </location>
</feature>
<dbReference type="InterPro" id="IPR032675">
    <property type="entry name" value="LRR_dom_sf"/>
</dbReference>
<evidence type="ECO:0000313" key="16">
    <source>
        <dbReference type="Proteomes" id="UP000295252"/>
    </source>
</evidence>
<dbReference type="GO" id="GO:0051607">
    <property type="term" value="P:defense response to virus"/>
    <property type="evidence" value="ECO:0007669"/>
    <property type="project" value="UniProtKB-ARBA"/>
</dbReference>
<dbReference type="SUPFAM" id="SSF52540">
    <property type="entry name" value="P-loop containing nucleoside triphosphate hydrolases"/>
    <property type="match status" value="1"/>
</dbReference>
<evidence type="ECO:0000256" key="2">
    <source>
        <dbReference type="ARBA" id="ARBA00004496"/>
    </source>
</evidence>
<evidence type="ECO:0000313" key="15">
    <source>
        <dbReference type="EMBL" id="CDP04754.1"/>
    </source>
</evidence>
<evidence type="ECO:0000256" key="11">
    <source>
        <dbReference type="SAM" id="MobiDB-lite"/>
    </source>
</evidence>
<dbReference type="InterPro" id="IPR058922">
    <property type="entry name" value="WHD_DRP"/>
</dbReference>
<organism evidence="15 16">
    <name type="scientific">Coffea canephora</name>
    <name type="common">Robusta coffee</name>
    <dbReference type="NCBI Taxonomy" id="49390"/>
    <lineage>
        <taxon>Eukaryota</taxon>
        <taxon>Viridiplantae</taxon>
        <taxon>Streptophyta</taxon>
        <taxon>Embryophyta</taxon>
        <taxon>Tracheophyta</taxon>
        <taxon>Spermatophyta</taxon>
        <taxon>Magnoliopsida</taxon>
        <taxon>eudicotyledons</taxon>
        <taxon>Gunneridae</taxon>
        <taxon>Pentapetalae</taxon>
        <taxon>asterids</taxon>
        <taxon>lamiids</taxon>
        <taxon>Gentianales</taxon>
        <taxon>Rubiaceae</taxon>
        <taxon>Ixoroideae</taxon>
        <taxon>Gardenieae complex</taxon>
        <taxon>Bertiereae - Coffeeae clade</taxon>
        <taxon>Coffeeae</taxon>
        <taxon>Coffea</taxon>
    </lineage>
</organism>
<dbReference type="GO" id="GO:0005524">
    <property type="term" value="F:ATP binding"/>
    <property type="evidence" value="ECO:0007669"/>
    <property type="project" value="UniProtKB-KW"/>
</dbReference>
<evidence type="ECO:0000256" key="3">
    <source>
        <dbReference type="ARBA" id="ARBA00008894"/>
    </source>
</evidence>
<evidence type="ECO:0000259" key="13">
    <source>
        <dbReference type="Pfam" id="PF23559"/>
    </source>
</evidence>
<dbReference type="InterPro" id="IPR036388">
    <property type="entry name" value="WH-like_DNA-bd_sf"/>
</dbReference>
<dbReference type="Pfam" id="PF23598">
    <property type="entry name" value="LRR_14"/>
    <property type="match status" value="1"/>
</dbReference>
<dbReference type="Gramene" id="CDP04754">
    <property type="protein sequence ID" value="CDP04754"/>
    <property type="gene ID" value="GSCOC_T00018840001"/>
</dbReference>
<evidence type="ECO:0000256" key="4">
    <source>
        <dbReference type="ARBA" id="ARBA00022490"/>
    </source>
</evidence>
<name>A0A068U9A1_COFCA</name>
<feature type="compositionally biased region" description="Acidic residues" evidence="11">
    <location>
        <begin position="837"/>
        <end position="858"/>
    </location>
</feature>
<dbReference type="FunFam" id="3.40.50.300:FF:001091">
    <property type="entry name" value="Probable disease resistance protein At1g61300"/>
    <property type="match status" value="1"/>
</dbReference>
<reference evidence="16" key="1">
    <citation type="journal article" date="2014" name="Science">
        <title>The coffee genome provides insight into the convergent evolution of caffeine biosynthesis.</title>
        <authorList>
            <person name="Denoeud F."/>
            <person name="Carretero-Paulet L."/>
            <person name="Dereeper A."/>
            <person name="Droc G."/>
            <person name="Guyot R."/>
            <person name="Pietrella M."/>
            <person name="Zheng C."/>
            <person name="Alberti A."/>
            <person name="Anthony F."/>
            <person name="Aprea G."/>
            <person name="Aury J.M."/>
            <person name="Bento P."/>
            <person name="Bernard M."/>
            <person name="Bocs S."/>
            <person name="Campa C."/>
            <person name="Cenci A."/>
            <person name="Combes M.C."/>
            <person name="Crouzillat D."/>
            <person name="Da Silva C."/>
            <person name="Daddiego L."/>
            <person name="De Bellis F."/>
            <person name="Dussert S."/>
            <person name="Garsmeur O."/>
            <person name="Gayraud T."/>
            <person name="Guignon V."/>
            <person name="Jahn K."/>
            <person name="Jamilloux V."/>
            <person name="Joet T."/>
            <person name="Labadie K."/>
            <person name="Lan T."/>
            <person name="Leclercq J."/>
            <person name="Lepelley M."/>
            <person name="Leroy T."/>
            <person name="Li L.T."/>
            <person name="Librado P."/>
            <person name="Lopez L."/>
            <person name="Munoz A."/>
            <person name="Noel B."/>
            <person name="Pallavicini A."/>
            <person name="Perrotta G."/>
            <person name="Poncet V."/>
            <person name="Pot D."/>
            <person name="Priyono X."/>
            <person name="Rigoreau M."/>
            <person name="Rouard M."/>
            <person name="Rozas J."/>
            <person name="Tranchant-Dubreuil C."/>
            <person name="VanBuren R."/>
            <person name="Zhang Q."/>
            <person name="Andrade A.C."/>
            <person name="Argout X."/>
            <person name="Bertrand B."/>
            <person name="de Kochko A."/>
            <person name="Graziosi G."/>
            <person name="Henry R.J."/>
            <person name="Jayarama X."/>
            <person name="Ming R."/>
            <person name="Nagai C."/>
            <person name="Rounsley S."/>
            <person name="Sankoff D."/>
            <person name="Giuliano G."/>
            <person name="Albert V.A."/>
            <person name="Wincker P."/>
            <person name="Lashermes P."/>
        </authorList>
    </citation>
    <scope>NUCLEOTIDE SEQUENCE [LARGE SCALE GENOMIC DNA]</scope>
    <source>
        <strain evidence="16">cv. DH200-94</strain>
    </source>
</reference>
<dbReference type="PhylomeDB" id="A0A068U9A1"/>
<dbReference type="AlphaFoldDB" id="A0A068U9A1"/>
<evidence type="ECO:0000256" key="6">
    <source>
        <dbReference type="ARBA" id="ARBA00022667"/>
    </source>
</evidence>
<gene>
    <name evidence="15" type="ORF">GSCOC_T00018840001</name>
</gene>
<evidence type="ECO:0000259" key="12">
    <source>
        <dbReference type="Pfam" id="PF00931"/>
    </source>
</evidence>
<dbReference type="InterPro" id="IPR044974">
    <property type="entry name" value="Disease_R_plants"/>
</dbReference>
<keyword evidence="6" id="KW-0381">Hypersensitive response</keyword>
<comment type="subcellular location">
    <subcellularLocation>
        <location evidence="2">Cytoplasm</location>
    </subcellularLocation>
</comment>
<feature type="compositionally biased region" description="Polar residues" evidence="11">
    <location>
        <begin position="865"/>
        <end position="875"/>
    </location>
</feature>
<dbReference type="InterPro" id="IPR027417">
    <property type="entry name" value="P-loop_NTPase"/>
</dbReference>
<dbReference type="Pfam" id="PF23559">
    <property type="entry name" value="WHD_DRP"/>
    <property type="match status" value="1"/>
</dbReference>
<dbReference type="GO" id="GO:0043531">
    <property type="term" value="F:ADP binding"/>
    <property type="evidence" value="ECO:0007669"/>
    <property type="project" value="InterPro"/>
</dbReference>
<dbReference type="FunFam" id="1.10.10.10:FF:000322">
    <property type="entry name" value="Probable disease resistance protein At1g63360"/>
    <property type="match status" value="1"/>
</dbReference>
<keyword evidence="7" id="KW-0677">Repeat</keyword>
<dbReference type="PANTHER" id="PTHR23155">
    <property type="entry name" value="DISEASE RESISTANCE PROTEIN RP"/>
    <property type="match status" value="1"/>
</dbReference>
<dbReference type="GO" id="GO:0009626">
    <property type="term" value="P:plant-type hypersensitive response"/>
    <property type="evidence" value="ECO:0007669"/>
    <property type="project" value="UniProtKB-KW"/>
</dbReference>
<dbReference type="Gene3D" id="3.40.50.300">
    <property type="entry name" value="P-loop containing nucleotide triphosphate hydrolases"/>
    <property type="match status" value="1"/>
</dbReference>
<dbReference type="PRINTS" id="PR00364">
    <property type="entry name" value="DISEASERSIST"/>
</dbReference>